<dbReference type="OrthoDB" id="7539293at2759"/>
<evidence type="ECO:0000313" key="3">
    <source>
        <dbReference type="Proteomes" id="UP000479190"/>
    </source>
</evidence>
<evidence type="ECO:0000256" key="1">
    <source>
        <dbReference type="SAM" id="MobiDB-lite"/>
    </source>
</evidence>
<accession>A0A6H5IXM7</accession>
<feature type="compositionally biased region" description="Basic residues" evidence="1">
    <location>
        <begin position="331"/>
        <end position="343"/>
    </location>
</feature>
<sequence length="343" mass="38053">MRRYIKQHVHSCFHCLASKTRPGRQLGELHPIPPDDPRVKNRSRRSRQFRSRRENSYRIPHPSVCATRCDWLPRQLHRTAAFCCYPLPRLDAPRARVKDGDWLKSRSPSCCLQFAICSSSNSDGSDRYTLAHIYTCSGYIYLSVSPIRASRVLYINAPPVLSTPVVLGFVQRAQVHLLSAIGKGPNERIRAAAAEAATAPEPQHDPILAESLVIDDELPSSAAESTSFLNDDDPPPYSSLIGSSASPWSYGYLGGDPIIGGGRAIARPLVSIPLTSYRIFKIEPPRYTSVDACIGSEQAIFPRICAGGGSGSDAEARSPAKSSNRTARSEYRRRRRRRRKIIK</sequence>
<dbReference type="AlphaFoldDB" id="A0A6H5IXM7"/>
<feature type="compositionally biased region" description="Basic residues" evidence="1">
    <location>
        <begin position="40"/>
        <end position="50"/>
    </location>
</feature>
<dbReference type="EMBL" id="CADCXV010001140">
    <property type="protein sequence ID" value="CAB0041950.1"/>
    <property type="molecule type" value="Genomic_DNA"/>
</dbReference>
<evidence type="ECO:0000313" key="2">
    <source>
        <dbReference type="EMBL" id="CAB0041950.1"/>
    </source>
</evidence>
<reference evidence="2 3" key="1">
    <citation type="submission" date="2020-02" db="EMBL/GenBank/DDBJ databases">
        <authorList>
            <person name="Ferguson B K."/>
        </authorList>
    </citation>
    <scope>NUCLEOTIDE SEQUENCE [LARGE SCALE GENOMIC DNA]</scope>
</reference>
<feature type="region of interest" description="Disordered" evidence="1">
    <location>
        <begin position="308"/>
        <end position="343"/>
    </location>
</feature>
<name>A0A6H5IXM7_9HYME</name>
<gene>
    <name evidence="2" type="ORF">TBRA_LOCUS13594</name>
</gene>
<organism evidence="2 3">
    <name type="scientific">Trichogramma brassicae</name>
    <dbReference type="NCBI Taxonomy" id="86971"/>
    <lineage>
        <taxon>Eukaryota</taxon>
        <taxon>Metazoa</taxon>
        <taxon>Ecdysozoa</taxon>
        <taxon>Arthropoda</taxon>
        <taxon>Hexapoda</taxon>
        <taxon>Insecta</taxon>
        <taxon>Pterygota</taxon>
        <taxon>Neoptera</taxon>
        <taxon>Endopterygota</taxon>
        <taxon>Hymenoptera</taxon>
        <taxon>Apocrita</taxon>
        <taxon>Proctotrupomorpha</taxon>
        <taxon>Chalcidoidea</taxon>
        <taxon>Trichogrammatidae</taxon>
        <taxon>Trichogramma</taxon>
    </lineage>
</organism>
<dbReference type="Proteomes" id="UP000479190">
    <property type="component" value="Unassembled WGS sequence"/>
</dbReference>
<protein>
    <submittedName>
        <fullName evidence="2">Uncharacterized protein</fullName>
    </submittedName>
</protein>
<feature type="region of interest" description="Disordered" evidence="1">
    <location>
        <begin position="24"/>
        <end position="54"/>
    </location>
</feature>
<keyword evidence="3" id="KW-1185">Reference proteome</keyword>
<proteinExistence type="predicted"/>